<evidence type="ECO:0000256" key="1">
    <source>
        <dbReference type="ARBA" id="ARBA00022490"/>
    </source>
</evidence>
<keyword evidence="4 5" id="KW-0233">DNA recombination</keyword>
<comment type="function">
    <text evidence="5">Site-specific tyrosine recombinase, which acts by catalyzing the cutting and rejoining of the recombining DNA molecules.</text>
</comment>
<dbReference type="PANTHER" id="PTHR30349:SF41">
    <property type="entry name" value="INTEGRASE_RECOMBINASE PROTEIN MJ0367-RELATED"/>
    <property type="match status" value="1"/>
</dbReference>
<dbReference type="GO" id="GO:0005737">
    <property type="term" value="C:cytoplasm"/>
    <property type="evidence" value="ECO:0007669"/>
    <property type="project" value="UniProtKB-SubCell"/>
</dbReference>
<evidence type="ECO:0000256" key="4">
    <source>
        <dbReference type="ARBA" id="ARBA00023172"/>
    </source>
</evidence>
<evidence type="ECO:0000259" key="7">
    <source>
        <dbReference type="PROSITE" id="PS51900"/>
    </source>
</evidence>
<protein>
    <recommendedName>
        <fullName evidence="5">Tyrosine recombinase XerA</fullName>
    </recommendedName>
</protein>
<feature type="active site" evidence="5">
    <location>
        <position position="230"/>
    </location>
</feature>
<dbReference type="Gene3D" id="1.10.443.10">
    <property type="entry name" value="Intergrase catalytic core"/>
    <property type="match status" value="1"/>
</dbReference>
<dbReference type="CDD" id="cd00798">
    <property type="entry name" value="INT_XerDC_C"/>
    <property type="match status" value="1"/>
</dbReference>
<dbReference type="InterPro" id="IPR013762">
    <property type="entry name" value="Integrase-like_cat_sf"/>
</dbReference>
<sequence length="284" mass="33471">MSDKFMDYVDYELEKFKEYLRGEKRSENTIKEYAHFISDMLRYFHKRAEDITPGDLNKYKMYLSTKRKYSKNSLYLATKAIRSYFKYKNLDTAKNLSSPKRPRQMPKYLSEDEVKRLIEASSENPRDYAIISLLAYSGLRVSELCNLKIEDVDFNERIVYVHSGKGDKDRIVVVSPRVIEALQNYLYTREDDMEYLFASQKSNKISRVQVFRIVKKYAEKAGIKKEVTPHVLRHTLATTLLRRGVDIRFIQQFLGHSSVATTQIYTHVDDALLKSVYDKVLQEY</sequence>
<evidence type="ECO:0000256" key="3">
    <source>
        <dbReference type="ARBA" id="ARBA00023125"/>
    </source>
</evidence>
<comment type="similarity">
    <text evidence="5">Belongs to the 'phage' integrase family. XerA subfamily.</text>
</comment>
<evidence type="ECO:0000256" key="2">
    <source>
        <dbReference type="ARBA" id="ARBA00022908"/>
    </source>
</evidence>
<dbReference type="AlphaFoldDB" id="D3TD36"/>
<dbReference type="KEGG" id="abi:Aboo_0660"/>
<evidence type="ECO:0000256" key="5">
    <source>
        <dbReference type="HAMAP-Rule" id="MF_02055"/>
    </source>
</evidence>
<dbReference type="PROSITE" id="PS51900">
    <property type="entry name" value="CB"/>
    <property type="match status" value="1"/>
</dbReference>
<dbReference type="GO" id="GO:0009037">
    <property type="term" value="F:tyrosine-based site-specific recombinase activity"/>
    <property type="evidence" value="ECO:0007669"/>
    <property type="project" value="UniProtKB-UniRule"/>
</dbReference>
<dbReference type="InterPro" id="IPR033686">
    <property type="entry name" value="XerA"/>
</dbReference>
<reference evidence="8" key="1">
    <citation type="submission" date="2010-02" db="EMBL/GenBank/DDBJ databases">
        <title>Complete sequence of Aciduliprofundum boonei T469.</title>
        <authorList>
            <consortium name="US DOE Joint Genome Institute"/>
            <person name="Lucas S."/>
            <person name="Copeland A."/>
            <person name="Lapidus A."/>
            <person name="Cheng J.-F."/>
            <person name="Bruce D."/>
            <person name="Goodwin L."/>
            <person name="Pitluck S."/>
            <person name="Saunders E."/>
            <person name="Detter J.C."/>
            <person name="Han C."/>
            <person name="Tapia R."/>
            <person name="Land M."/>
            <person name="Hauser L."/>
            <person name="Kyrpides N."/>
            <person name="Mikhailova N."/>
            <person name="Flores G."/>
            <person name="Reysenbach A.-L."/>
            <person name="Woyke T."/>
        </authorList>
    </citation>
    <scope>NUCLEOTIDE SEQUENCE</scope>
    <source>
        <strain evidence="8">T469</strain>
    </source>
</reference>
<feature type="domain" description="Core-binding (CB)" evidence="7">
    <location>
        <begin position="7"/>
        <end position="89"/>
    </location>
</feature>
<feature type="domain" description="Tyr recombinase" evidence="6">
    <location>
        <begin position="104"/>
        <end position="278"/>
    </location>
</feature>
<keyword evidence="9" id="KW-1185">Reference proteome</keyword>
<proteinExistence type="inferred from homology"/>
<feature type="active site" description="O-(3'-phospho-DNA)-tyrosine intermediate" evidence="5">
    <location>
        <position position="265"/>
    </location>
</feature>
<keyword evidence="1 5" id="KW-0963">Cytoplasm</keyword>
<keyword evidence="3 5" id="KW-0238">DNA-binding</keyword>
<dbReference type="Pfam" id="PF13495">
    <property type="entry name" value="Phage_int_SAM_4"/>
    <property type="match status" value="1"/>
</dbReference>
<organism evidence="8 9">
    <name type="scientific">Aciduliprofundum boonei (strain DSM 19572 / T469)</name>
    <dbReference type="NCBI Taxonomy" id="439481"/>
    <lineage>
        <taxon>Archaea</taxon>
        <taxon>Methanobacteriati</taxon>
        <taxon>Thermoplasmatota</taxon>
        <taxon>DHVE2 group</taxon>
        <taxon>Candidatus Aciduliprofundum</taxon>
    </lineage>
</organism>
<dbReference type="Proteomes" id="UP000001400">
    <property type="component" value="Chromosome"/>
</dbReference>
<dbReference type="GeneID" id="8827606"/>
<feature type="active site" evidence="5">
    <location>
        <position position="233"/>
    </location>
</feature>
<feature type="active site" evidence="5">
    <location>
        <position position="165"/>
    </location>
</feature>
<dbReference type="InterPro" id="IPR004107">
    <property type="entry name" value="Integrase_SAM-like_N"/>
</dbReference>
<dbReference type="HOGENOM" id="CLU_027562_9_6_2"/>
<dbReference type="InterPro" id="IPR010998">
    <property type="entry name" value="Integrase_recombinase_N"/>
</dbReference>
<dbReference type="InterPro" id="IPR044068">
    <property type="entry name" value="CB"/>
</dbReference>
<evidence type="ECO:0000259" key="6">
    <source>
        <dbReference type="PROSITE" id="PS51898"/>
    </source>
</evidence>
<keyword evidence="2 5" id="KW-0229">DNA integration</keyword>
<dbReference type="RefSeq" id="WP_012997197.1">
    <property type="nucleotide sequence ID" value="NC_013926.1"/>
</dbReference>
<comment type="subcellular location">
    <subcellularLocation>
        <location evidence="5">Cytoplasm</location>
    </subcellularLocation>
</comment>
<dbReference type="InterPro" id="IPR011010">
    <property type="entry name" value="DNA_brk_join_enz"/>
</dbReference>
<dbReference type="PROSITE" id="PS51898">
    <property type="entry name" value="TYR_RECOMBINASE"/>
    <property type="match status" value="1"/>
</dbReference>
<dbReference type="PANTHER" id="PTHR30349">
    <property type="entry name" value="PHAGE INTEGRASE-RELATED"/>
    <property type="match status" value="1"/>
</dbReference>
<dbReference type="GO" id="GO:0006313">
    <property type="term" value="P:DNA transposition"/>
    <property type="evidence" value="ECO:0007669"/>
    <property type="project" value="UniProtKB-UniRule"/>
</dbReference>
<dbReference type="InterPro" id="IPR002104">
    <property type="entry name" value="Integrase_catalytic"/>
</dbReference>
<dbReference type="Pfam" id="PF00589">
    <property type="entry name" value="Phage_integrase"/>
    <property type="match status" value="1"/>
</dbReference>
<dbReference type="NCBIfam" id="NF040815">
    <property type="entry name" value="recomb_XerA_Arch"/>
    <property type="match status" value="1"/>
</dbReference>
<dbReference type="HAMAP" id="MF_02055">
    <property type="entry name" value="Recomb_XerA"/>
    <property type="match status" value="1"/>
</dbReference>
<gene>
    <name evidence="5" type="primary">xerA</name>
    <name evidence="8" type="ordered locus">Aboo_0660</name>
</gene>
<name>D3TD36_ACIB4</name>
<evidence type="ECO:0000313" key="8">
    <source>
        <dbReference type="EMBL" id="ADD08471.1"/>
    </source>
</evidence>
<dbReference type="SUPFAM" id="SSF56349">
    <property type="entry name" value="DNA breaking-rejoining enzymes"/>
    <property type="match status" value="1"/>
</dbReference>
<dbReference type="EMBL" id="CP001941">
    <property type="protein sequence ID" value="ADD08471.1"/>
    <property type="molecule type" value="Genomic_DNA"/>
</dbReference>
<dbReference type="Gene3D" id="1.10.150.130">
    <property type="match status" value="1"/>
</dbReference>
<dbReference type="InterPro" id="IPR050090">
    <property type="entry name" value="Tyrosine_recombinase_XerCD"/>
</dbReference>
<feature type="active site" evidence="5">
    <location>
        <position position="256"/>
    </location>
</feature>
<dbReference type="GO" id="GO:0003677">
    <property type="term" value="F:DNA binding"/>
    <property type="evidence" value="ECO:0007669"/>
    <property type="project" value="UniProtKB-UniRule"/>
</dbReference>
<accession>D3TD36</accession>
<feature type="active site" evidence="5">
    <location>
        <position position="140"/>
    </location>
</feature>
<evidence type="ECO:0000313" key="9">
    <source>
        <dbReference type="Proteomes" id="UP000001400"/>
    </source>
</evidence>